<evidence type="ECO:0000313" key="3">
    <source>
        <dbReference type="Proteomes" id="UP000299102"/>
    </source>
</evidence>
<protein>
    <submittedName>
        <fullName evidence="2">Uncharacterized protein</fullName>
    </submittedName>
</protein>
<evidence type="ECO:0000256" key="1">
    <source>
        <dbReference type="SAM" id="MobiDB-lite"/>
    </source>
</evidence>
<dbReference type="AlphaFoldDB" id="A0A4C1W1L7"/>
<accession>A0A4C1W1L7</accession>
<organism evidence="2 3">
    <name type="scientific">Eumeta variegata</name>
    <name type="common">Bagworm moth</name>
    <name type="synonym">Eumeta japonica</name>
    <dbReference type="NCBI Taxonomy" id="151549"/>
    <lineage>
        <taxon>Eukaryota</taxon>
        <taxon>Metazoa</taxon>
        <taxon>Ecdysozoa</taxon>
        <taxon>Arthropoda</taxon>
        <taxon>Hexapoda</taxon>
        <taxon>Insecta</taxon>
        <taxon>Pterygota</taxon>
        <taxon>Neoptera</taxon>
        <taxon>Endopterygota</taxon>
        <taxon>Lepidoptera</taxon>
        <taxon>Glossata</taxon>
        <taxon>Ditrysia</taxon>
        <taxon>Tineoidea</taxon>
        <taxon>Psychidae</taxon>
        <taxon>Oiketicinae</taxon>
        <taxon>Eumeta</taxon>
    </lineage>
</organism>
<dbReference type="EMBL" id="BGZK01000461">
    <property type="protein sequence ID" value="GBP44963.1"/>
    <property type="molecule type" value="Genomic_DNA"/>
</dbReference>
<keyword evidence="3" id="KW-1185">Reference proteome</keyword>
<dbReference type="Proteomes" id="UP000299102">
    <property type="component" value="Unassembled WGS sequence"/>
</dbReference>
<name>A0A4C1W1L7_EUMVA</name>
<gene>
    <name evidence="2" type="ORF">EVAR_84454_1</name>
</gene>
<feature type="region of interest" description="Disordered" evidence="1">
    <location>
        <begin position="56"/>
        <end position="101"/>
    </location>
</feature>
<evidence type="ECO:0000313" key="2">
    <source>
        <dbReference type="EMBL" id="GBP44963.1"/>
    </source>
</evidence>
<comment type="caution">
    <text evidence="2">The sequence shown here is derived from an EMBL/GenBank/DDBJ whole genome shotgun (WGS) entry which is preliminary data.</text>
</comment>
<proteinExistence type="predicted"/>
<sequence>MTYNVREKYKDSSEKNYCTSAEVATYRSNAALHTSSPRHNILHVLLRYRSATARRSVRRPSDEANFCISPRAKGKGAKTHYEQSSNPGARGVSNSHGLKTP</sequence>
<reference evidence="2 3" key="1">
    <citation type="journal article" date="2019" name="Commun. Biol.">
        <title>The bagworm genome reveals a unique fibroin gene that provides high tensile strength.</title>
        <authorList>
            <person name="Kono N."/>
            <person name="Nakamura H."/>
            <person name="Ohtoshi R."/>
            <person name="Tomita M."/>
            <person name="Numata K."/>
            <person name="Arakawa K."/>
        </authorList>
    </citation>
    <scope>NUCLEOTIDE SEQUENCE [LARGE SCALE GENOMIC DNA]</scope>
</reference>
<feature type="compositionally biased region" description="Polar residues" evidence="1">
    <location>
        <begin position="82"/>
        <end position="101"/>
    </location>
</feature>